<accession>A0A0D0A8J6</accession>
<name>A0A0D0A8J6_9AGAM</name>
<feature type="domain" description="DUF6534" evidence="1">
    <location>
        <begin position="19"/>
        <end position="49"/>
    </location>
</feature>
<organism evidence="2 3">
    <name type="scientific">Pisolithus microcarpus 441</name>
    <dbReference type="NCBI Taxonomy" id="765257"/>
    <lineage>
        <taxon>Eukaryota</taxon>
        <taxon>Fungi</taxon>
        <taxon>Dikarya</taxon>
        <taxon>Basidiomycota</taxon>
        <taxon>Agaricomycotina</taxon>
        <taxon>Agaricomycetes</taxon>
        <taxon>Agaricomycetidae</taxon>
        <taxon>Boletales</taxon>
        <taxon>Sclerodermatineae</taxon>
        <taxon>Pisolithaceae</taxon>
        <taxon>Pisolithus</taxon>
    </lineage>
</organism>
<dbReference type="EMBL" id="KN833693">
    <property type="protein sequence ID" value="KIK28353.1"/>
    <property type="molecule type" value="Genomic_DNA"/>
</dbReference>
<reference evidence="3" key="2">
    <citation type="submission" date="2015-01" db="EMBL/GenBank/DDBJ databases">
        <title>Evolutionary Origins and Diversification of the Mycorrhizal Mutualists.</title>
        <authorList>
            <consortium name="DOE Joint Genome Institute"/>
            <consortium name="Mycorrhizal Genomics Consortium"/>
            <person name="Kohler A."/>
            <person name="Kuo A."/>
            <person name="Nagy L.G."/>
            <person name="Floudas D."/>
            <person name="Copeland A."/>
            <person name="Barry K.W."/>
            <person name="Cichocki N."/>
            <person name="Veneault-Fourrey C."/>
            <person name="LaButti K."/>
            <person name="Lindquist E.A."/>
            <person name="Lipzen A."/>
            <person name="Lundell T."/>
            <person name="Morin E."/>
            <person name="Murat C."/>
            <person name="Riley R."/>
            <person name="Ohm R."/>
            <person name="Sun H."/>
            <person name="Tunlid A."/>
            <person name="Henrissat B."/>
            <person name="Grigoriev I.V."/>
            <person name="Hibbett D.S."/>
            <person name="Martin F."/>
        </authorList>
    </citation>
    <scope>NUCLEOTIDE SEQUENCE [LARGE SCALE GENOMIC DNA]</scope>
    <source>
        <strain evidence="3">441</strain>
    </source>
</reference>
<gene>
    <name evidence="2" type="ORF">PISMIDRAFT_674089</name>
</gene>
<evidence type="ECO:0000313" key="3">
    <source>
        <dbReference type="Proteomes" id="UP000054018"/>
    </source>
</evidence>
<dbReference type="Pfam" id="PF20152">
    <property type="entry name" value="DUF6534"/>
    <property type="match status" value="1"/>
</dbReference>
<evidence type="ECO:0000259" key="1">
    <source>
        <dbReference type="Pfam" id="PF20152"/>
    </source>
</evidence>
<dbReference type="HOGENOM" id="CLU_2251140_0_0_1"/>
<reference evidence="2 3" key="1">
    <citation type="submission" date="2014-04" db="EMBL/GenBank/DDBJ databases">
        <authorList>
            <consortium name="DOE Joint Genome Institute"/>
            <person name="Kuo A."/>
            <person name="Kohler A."/>
            <person name="Costa M.D."/>
            <person name="Nagy L.G."/>
            <person name="Floudas D."/>
            <person name="Copeland A."/>
            <person name="Barry K.W."/>
            <person name="Cichocki N."/>
            <person name="Veneault-Fourrey C."/>
            <person name="LaButti K."/>
            <person name="Lindquist E.A."/>
            <person name="Lipzen A."/>
            <person name="Lundell T."/>
            <person name="Morin E."/>
            <person name="Murat C."/>
            <person name="Sun H."/>
            <person name="Tunlid A."/>
            <person name="Henrissat B."/>
            <person name="Grigoriev I.V."/>
            <person name="Hibbett D.S."/>
            <person name="Martin F."/>
            <person name="Nordberg H.P."/>
            <person name="Cantor M.N."/>
            <person name="Hua S.X."/>
        </authorList>
    </citation>
    <scope>NUCLEOTIDE SEQUENCE [LARGE SCALE GENOMIC DNA]</scope>
    <source>
        <strain evidence="2 3">441</strain>
    </source>
</reference>
<evidence type="ECO:0000313" key="2">
    <source>
        <dbReference type="EMBL" id="KIK28353.1"/>
    </source>
</evidence>
<keyword evidence="3" id="KW-1185">Reference proteome</keyword>
<dbReference type="InterPro" id="IPR045339">
    <property type="entry name" value="DUF6534"/>
</dbReference>
<protein>
    <recommendedName>
        <fullName evidence="1">DUF6534 domain-containing protein</fullName>
    </recommendedName>
</protein>
<dbReference type="Proteomes" id="UP000054018">
    <property type="component" value="Unassembled WGS sequence"/>
</dbReference>
<proteinExistence type="predicted"/>
<dbReference type="AlphaFoldDB" id="A0A0D0A8J6"/>
<dbReference type="OrthoDB" id="2743740at2759"/>
<sequence>MCNILQDGYVTLIFPQDVDQQASWTMGLNFIIGKLYTNSLLASLNTRDYLLSQGSPAMSIQNISAPHFAIPPMPLESVGSVEDGGRWSHVCQVVDTDVTTESVF</sequence>